<organism evidence="3 4">
    <name type="scientific">Spirosoma agri</name>
    <dbReference type="NCBI Taxonomy" id="1987381"/>
    <lineage>
        <taxon>Bacteria</taxon>
        <taxon>Pseudomonadati</taxon>
        <taxon>Bacteroidota</taxon>
        <taxon>Cytophagia</taxon>
        <taxon>Cytophagales</taxon>
        <taxon>Cytophagaceae</taxon>
        <taxon>Spirosoma</taxon>
    </lineage>
</organism>
<protein>
    <submittedName>
        <fullName evidence="3">Helix-turn-helix transcriptional regulator</fullName>
    </submittedName>
</protein>
<dbReference type="Proteomes" id="UP000477386">
    <property type="component" value="Unassembled WGS sequence"/>
</dbReference>
<gene>
    <name evidence="3" type="ORF">GK091_12945</name>
</gene>
<dbReference type="PANTHER" id="PTHR46797">
    <property type="entry name" value="HTH-TYPE TRANSCRIPTIONAL REGULATOR"/>
    <property type="match status" value="1"/>
</dbReference>
<comment type="caution">
    <text evidence="3">The sequence shown here is derived from an EMBL/GenBank/DDBJ whole genome shotgun (WGS) entry which is preliminary data.</text>
</comment>
<reference evidence="3 4" key="1">
    <citation type="submission" date="2020-02" db="EMBL/GenBank/DDBJ databases">
        <title>Draft genome sequence of two Spirosoma agri KCTC 52727 and Spirosoma terrae KCTC 52035.</title>
        <authorList>
            <person name="Rojas J."/>
            <person name="Ambika Manirajan B."/>
            <person name="Ratering S."/>
            <person name="Suarez C."/>
            <person name="Schnell S."/>
        </authorList>
    </citation>
    <scope>NUCLEOTIDE SEQUENCE [LARGE SCALE GENOMIC DNA]</scope>
    <source>
        <strain evidence="3 4">KCTC 52727</strain>
    </source>
</reference>
<proteinExistence type="predicted"/>
<accession>A0A6M0IHN7</accession>
<feature type="domain" description="HTH cro/C1-type" evidence="2">
    <location>
        <begin position="12"/>
        <end position="66"/>
    </location>
</feature>
<dbReference type="EMBL" id="JAAGNZ010000001">
    <property type="protein sequence ID" value="NEU67790.1"/>
    <property type="molecule type" value="Genomic_DNA"/>
</dbReference>
<dbReference type="InterPro" id="IPR001387">
    <property type="entry name" value="Cro/C1-type_HTH"/>
</dbReference>
<dbReference type="InterPro" id="IPR050807">
    <property type="entry name" value="TransReg_Diox_bact_type"/>
</dbReference>
<keyword evidence="4" id="KW-1185">Reference proteome</keyword>
<dbReference type="PROSITE" id="PS50943">
    <property type="entry name" value="HTH_CROC1"/>
    <property type="match status" value="1"/>
</dbReference>
<name>A0A6M0IHN7_9BACT</name>
<dbReference type="SUPFAM" id="SSF47413">
    <property type="entry name" value="lambda repressor-like DNA-binding domains"/>
    <property type="match status" value="1"/>
</dbReference>
<dbReference type="RefSeq" id="WP_164038445.1">
    <property type="nucleotide sequence ID" value="NZ_JAAGNZ010000001.1"/>
</dbReference>
<evidence type="ECO:0000313" key="4">
    <source>
        <dbReference type="Proteomes" id="UP000477386"/>
    </source>
</evidence>
<dbReference type="Pfam" id="PF01381">
    <property type="entry name" value="HTH_3"/>
    <property type="match status" value="1"/>
</dbReference>
<dbReference type="GO" id="GO:0003700">
    <property type="term" value="F:DNA-binding transcription factor activity"/>
    <property type="evidence" value="ECO:0007669"/>
    <property type="project" value="TreeGrafter"/>
</dbReference>
<evidence type="ECO:0000256" key="1">
    <source>
        <dbReference type="ARBA" id="ARBA00023125"/>
    </source>
</evidence>
<evidence type="ECO:0000259" key="2">
    <source>
        <dbReference type="PROSITE" id="PS50943"/>
    </source>
</evidence>
<dbReference type="GO" id="GO:0003677">
    <property type="term" value="F:DNA binding"/>
    <property type="evidence" value="ECO:0007669"/>
    <property type="project" value="UniProtKB-KW"/>
</dbReference>
<dbReference type="InterPro" id="IPR010982">
    <property type="entry name" value="Lambda_DNA-bd_dom_sf"/>
</dbReference>
<dbReference type="PANTHER" id="PTHR46797:SF1">
    <property type="entry name" value="METHYLPHOSPHONATE SYNTHASE"/>
    <property type="match status" value="1"/>
</dbReference>
<dbReference type="CDD" id="cd00093">
    <property type="entry name" value="HTH_XRE"/>
    <property type="match status" value="1"/>
</dbReference>
<dbReference type="SMART" id="SM00530">
    <property type="entry name" value="HTH_XRE"/>
    <property type="match status" value="1"/>
</dbReference>
<dbReference type="GO" id="GO:0005829">
    <property type="term" value="C:cytosol"/>
    <property type="evidence" value="ECO:0007669"/>
    <property type="project" value="TreeGrafter"/>
</dbReference>
<dbReference type="AlphaFoldDB" id="A0A6M0IHN7"/>
<sequence length="68" mass="7426">MGDSKEKIGLLIRAARKQKGLTQKELGEKLGLAESTVTNYEAGKQNLTLDTLDKIAEALQVKLNISLK</sequence>
<keyword evidence="1" id="KW-0238">DNA-binding</keyword>
<dbReference type="Gene3D" id="1.10.260.40">
    <property type="entry name" value="lambda repressor-like DNA-binding domains"/>
    <property type="match status" value="1"/>
</dbReference>
<evidence type="ECO:0000313" key="3">
    <source>
        <dbReference type="EMBL" id="NEU67790.1"/>
    </source>
</evidence>